<sequence length="99" mass="10833">MTRMRPSTYATALYGHLAREVQARGRGDDMVAIHERGGIQVVGEAPDEDPAALTIVVYVDGEPWVRVPWRDAGLDPADVEAIVTRGQWPPREIPDDGLG</sequence>
<evidence type="ECO:0000313" key="2">
    <source>
        <dbReference type="Proteomes" id="UP001500957"/>
    </source>
</evidence>
<evidence type="ECO:0000313" key="1">
    <source>
        <dbReference type="EMBL" id="GAA0627540.1"/>
    </source>
</evidence>
<reference evidence="1 2" key="1">
    <citation type="journal article" date="2019" name="Int. J. Syst. Evol. Microbiol.">
        <title>The Global Catalogue of Microorganisms (GCM) 10K type strain sequencing project: providing services to taxonomists for standard genome sequencing and annotation.</title>
        <authorList>
            <consortium name="The Broad Institute Genomics Platform"/>
            <consortium name="The Broad Institute Genome Sequencing Center for Infectious Disease"/>
            <person name="Wu L."/>
            <person name="Ma J."/>
        </authorList>
    </citation>
    <scope>NUCLEOTIDE SEQUENCE [LARGE SCALE GENOMIC DNA]</scope>
    <source>
        <strain evidence="1 2">JCM 10671</strain>
    </source>
</reference>
<proteinExistence type="predicted"/>
<dbReference type="EMBL" id="BAAAHE010000029">
    <property type="protein sequence ID" value="GAA0627540.1"/>
    <property type="molecule type" value="Genomic_DNA"/>
</dbReference>
<gene>
    <name evidence="1" type="ORF">GCM10009547_33890</name>
</gene>
<organism evidence="1 2">
    <name type="scientific">Sporichthya brevicatena</name>
    <dbReference type="NCBI Taxonomy" id="171442"/>
    <lineage>
        <taxon>Bacteria</taxon>
        <taxon>Bacillati</taxon>
        <taxon>Actinomycetota</taxon>
        <taxon>Actinomycetes</taxon>
        <taxon>Sporichthyales</taxon>
        <taxon>Sporichthyaceae</taxon>
        <taxon>Sporichthya</taxon>
    </lineage>
</organism>
<keyword evidence="2" id="KW-1185">Reference proteome</keyword>
<protein>
    <submittedName>
        <fullName evidence="1">Uncharacterized protein</fullName>
    </submittedName>
</protein>
<name>A0ABN1H2W7_9ACTN</name>
<dbReference type="Proteomes" id="UP001500957">
    <property type="component" value="Unassembled WGS sequence"/>
</dbReference>
<accession>A0ABN1H2W7</accession>
<comment type="caution">
    <text evidence="1">The sequence shown here is derived from an EMBL/GenBank/DDBJ whole genome shotgun (WGS) entry which is preliminary data.</text>
</comment>